<evidence type="ECO:0000259" key="1">
    <source>
        <dbReference type="SMART" id="SM00421"/>
    </source>
</evidence>
<reference evidence="2 3" key="1">
    <citation type="submission" date="2020-06" db="EMBL/GenBank/DDBJ databases">
        <title>Actinokineospora xiongansis sp. nov., isolated from soil of Baiyangdian.</title>
        <authorList>
            <person name="Zhang X."/>
        </authorList>
    </citation>
    <scope>NUCLEOTIDE SEQUENCE [LARGE SCALE GENOMIC DNA]</scope>
    <source>
        <strain evidence="2 3">HBU206404</strain>
    </source>
</reference>
<dbReference type="Gene3D" id="1.10.10.10">
    <property type="entry name" value="Winged helix-like DNA-binding domain superfamily/Winged helix DNA-binding domain"/>
    <property type="match status" value="2"/>
</dbReference>
<gene>
    <name evidence="2" type="ORF">GPZ80_03060</name>
</gene>
<dbReference type="Proteomes" id="UP000734823">
    <property type="component" value="Unassembled WGS sequence"/>
</dbReference>
<evidence type="ECO:0000313" key="3">
    <source>
        <dbReference type="Proteomes" id="UP000734823"/>
    </source>
</evidence>
<dbReference type="PANTHER" id="PTHR34293">
    <property type="entry name" value="HTH-TYPE TRANSCRIPTIONAL REGULATOR TRMBL2"/>
    <property type="match status" value="1"/>
</dbReference>
<dbReference type="InterPro" id="IPR000792">
    <property type="entry name" value="Tscrpt_reg_LuxR_C"/>
</dbReference>
<dbReference type="InterPro" id="IPR051797">
    <property type="entry name" value="TrmB-like"/>
</dbReference>
<dbReference type="InterPro" id="IPR016032">
    <property type="entry name" value="Sig_transdc_resp-reg_C-effctor"/>
</dbReference>
<feature type="domain" description="HTH luxR-type" evidence="1">
    <location>
        <begin position="272"/>
        <end position="329"/>
    </location>
</feature>
<dbReference type="SUPFAM" id="SSF46894">
    <property type="entry name" value="C-terminal effector domain of the bipartite response regulators"/>
    <property type="match status" value="1"/>
</dbReference>
<comment type="caution">
    <text evidence="2">The sequence shown here is derived from an EMBL/GenBank/DDBJ whole genome shotgun (WGS) entry which is preliminary data.</text>
</comment>
<evidence type="ECO:0000313" key="2">
    <source>
        <dbReference type="EMBL" id="MBC6446152.1"/>
    </source>
</evidence>
<organism evidence="2 3">
    <name type="scientific">Actinokineospora xionganensis</name>
    <dbReference type="NCBI Taxonomy" id="2684470"/>
    <lineage>
        <taxon>Bacteria</taxon>
        <taxon>Bacillati</taxon>
        <taxon>Actinomycetota</taxon>
        <taxon>Actinomycetes</taxon>
        <taxon>Pseudonocardiales</taxon>
        <taxon>Pseudonocardiaceae</taxon>
        <taxon>Actinokineospora</taxon>
    </lineage>
</organism>
<dbReference type="EMBL" id="JABVED010000001">
    <property type="protein sequence ID" value="MBC6446152.1"/>
    <property type="molecule type" value="Genomic_DNA"/>
</dbReference>
<dbReference type="SMART" id="SM00421">
    <property type="entry name" value="HTH_LUXR"/>
    <property type="match status" value="1"/>
</dbReference>
<dbReference type="Pfam" id="PF01978">
    <property type="entry name" value="TrmB"/>
    <property type="match status" value="1"/>
</dbReference>
<accession>A0ABR7L198</accession>
<name>A0ABR7L198_9PSEU</name>
<dbReference type="RefSeq" id="WP_187218186.1">
    <property type="nucleotide sequence ID" value="NZ_JABVED010000001.1"/>
</dbReference>
<sequence length="335" mass="36078">MSRPDRAVPLTAGEVRMFLLEPVGLGRLESDAYLALLELGRATEEEVGVRVGRPAEETGACLRRLVVAGLAFQLGFEPCQFTPVAPEVAVAALVDRRRGELAQLQVRVEELAARRRAAGPGTRNPVELVEGEDAVVAVLAKLQLEATEEVLIIDSPPYLGGQAGPNAIQLDRMAEGVAFRVVYSTESLATPTQVEQMHACVRGGEQARILAGARPKLVIADRSVAVLPVSFDPSDAVRRLVVRSESMLAALCSHFEALWERAGSISLDIPDEDGVTARDKEMMALLAAGMKDVTIARTIGVTDRTIGRRVTELMRVLGAETRFQAGVLAARRGWL</sequence>
<dbReference type="Pfam" id="PF00196">
    <property type="entry name" value="GerE"/>
    <property type="match status" value="1"/>
</dbReference>
<proteinExistence type="predicted"/>
<dbReference type="InterPro" id="IPR002831">
    <property type="entry name" value="Tscrpt_reg_TrmB_N"/>
</dbReference>
<dbReference type="InterPro" id="IPR036388">
    <property type="entry name" value="WH-like_DNA-bd_sf"/>
</dbReference>
<keyword evidence="3" id="KW-1185">Reference proteome</keyword>
<protein>
    <recommendedName>
        <fullName evidence="1">HTH luxR-type domain-containing protein</fullName>
    </recommendedName>
</protein>
<dbReference type="PANTHER" id="PTHR34293:SF1">
    <property type="entry name" value="HTH-TYPE TRANSCRIPTIONAL REGULATOR TRMBL2"/>
    <property type="match status" value="1"/>
</dbReference>